<protein>
    <submittedName>
        <fullName evidence="1">Uncharacterized protein</fullName>
    </submittedName>
</protein>
<dbReference type="OrthoDB" id="1256438at2"/>
<evidence type="ECO:0000313" key="2">
    <source>
        <dbReference type="Proteomes" id="UP000464657"/>
    </source>
</evidence>
<dbReference type="KEGG" id="kan:IMCC3317_44720"/>
<proteinExistence type="predicted"/>
<organism evidence="1 2">
    <name type="scientific">Kordia antarctica</name>
    <dbReference type="NCBI Taxonomy" id="1218801"/>
    <lineage>
        <taxon>Bacteria</taxon>
        <taxon>Pseudomonadati</taxon>
        <taxon>Bacteroidota</taxon>
        <taxon>Flavobacteriia</taxon>
        <taxon>Flavobacteriales</taxon>
        <taxon>Flavobacteriaceae</taxon>
        <taxon>Kordia</taxon>
    </lineage>
</organism>
<dbReference type="EMBL" id="CP019288">
    <property type="protein sequence ID" value="QHI39071.1"/>
    <property type="molecule type" value="Genomic_DNA"/>
</dbReference>
<keyword evidence="2" id="KW-1185">Reference proteome</keyword>
<sequence length="282" mass="31947">MKIKLPIIIIILLSFLKVNSQQEVKGDYRIYLKKDGTSSNSNVPIILEEERGVKEEILYTYDKKNATKKSKLYVKIDNAFSFKKINSEFDDSSVTVELEQKDNKLIFIIKDDNVVSDFKKYNIGFKRRLYIDITEGVKITRTSWKVSAITVPLKAYLTSQSDSLTSFTNNLETDVNVAVTFGKSWEKFSYKKGREPKLTNNQNAYVFAGLNKLSLTKKNTDGKNDGDNILSISSGIGYQYGYGKLGLSLLLGIDLPVSSIGQNWVFKYQPWLGIGIGYSIFK</sequence>
<evidence type="ECO:0000313" key="1">
    <source>
        <dbReference type="EMBL" id="QHI39071.1"/>
    </source>
</evidence>
<name>A0A7L4ZRB8_9FLAO</name>
<gene>
    <name evidence="1" type="ORF">IMCC3317_44720</name>
</gene>
<accession>A0A7L4ZRB8</accession>
<dbReference type="RefSeq" id="WP_160131579.1">
    <property type="nucleotide sequence ID" value="NZ_CP019288.1"/>
</dbReference>
<dbReference type="Proteomes" id="UP000464657">
    <property type="component" value="Chromosome"/>
</dbReference>
<reference evidence="1 2" key="1">
    <citation type="journal article" date="2013" name="Int. J. Syst. Evol. Microbiol.">
        <title>Kordia antarctica sp. nov., isolated from Antarctic seawater.</title>
        <authorList>
            <person name="Baek K."/>
            <person name="Choi A."/>
            <person name="Kang I."/>
            <person name="Lee K."/>
            <person name="Cho J.C."/>
        </authorList>
    </citation>
    <scope>NUCLEOTIDE SEQUENCE [LARGE SCALE GENOMIC DNA]</scope>
    <source>
        <strain evidence="1 2">IMCC3317</strain>
    </source>
</reference>
<dbReference type="AlphaFoldDB" id="A0A7L4ZRB8"/>